<comment type="caution">
    <text evidence="2">The sequence shown here is derived from an EMBL/GenBank/DDBJ whole genome shotgun (WGS) entry which is preliminary data.</text>
</comment>
<evidence type="ECO:0000313" key="2">
    <source>
        <dbReference type="EMBL" id="KAL3883585.1"/>
    </source>
</evidence>
<proteinExistence type="predicted"/>
<feature type="compositionally biased region" description="Basic and acidic residues" evidence="1">
    <location>
        <begin position="21"/>
        <end position="41"/>
    </location>
</feature>
<evidence type="ECO:0000313" key="3">
    <source>
        <dbReference type="Proteomes" id="UP001634394"/>
    </source>
</evidence>
<evidence type="ECO:0000256" key="1">
    <source>
        <dbReference type="SAM" id="MobiDB-lite"/>
    </source>
</evidence>
<accession>A0ABD3XFB0</accession>
<feature type="non-terminal residue" evidence="2">
    <location>
        <position position="1"/>
    </location>
</feature>
<feature type="non-terminal residue" evidence="2">
    <location>
        <position position="63"/>
    </location>
</feature>
<sequence length="63" mass="7181">QTFQDEDEKRSSSISIDENQNPEHDDNSDRSTERSTEHSDEQSVSSVESFEASTGNWIKFAQT</sequence>
<name>A0ABD3XFB0_SINWO</name>
<feature type="compositionally biased region" description="Polar residues" evidence="1">
    <location>
        <begin position="42"/>
        <end position="63"/>
    </location>
</feature>
<reference evidence="2 3" key="1">
    <citation type="submission" date="2024-11" db="EMBL/GenBank/DDBJ databases">
        <title>Chromosome-level genome assembly of the freshwater bivalve Anodonta woodiana.</title>
        <authorList>
            <person name="Chen X."/>
        </authorList>
    </citation>
    <scope>NUCLEOTIDE SEQUENCE [LARGE SCALE GENOMIC DNA]</scope>
    <source>
        <strain evidence="2">MN2024</strain>
        <tissue evidence="2">Gills</tissue>
    </source>
</reference>
<keyword evidence="3" id="KW-1185">Reference proteome</keyword>
<feature type="region of interest" description="Disordered" evidence="1">
    <location>
        <begin position="1"/>
        <end position="63"/>
    </location>
</feature>
<dbReference type="EMBL" id="JBJQND010000003">
    <property type="protein sequence ID" value="KAL3883585.1"/>
    <property type="molecule type" value="Genomic_DNA"/>
</dbReference>
<dbReference type="AlphaFoldDB" id="A0ABD3XFB0"/>
<dbReference type="Proteomes" id="UP001634394">
    <property type="component" value="Unassembled WGS sequence"/>
</dbReference>
<protein>
    <submittedName>
        <fullName evidence="2">Uncharacterized protein</fullName>
    </submittedName>
</protein>
<gene>
    <name evidence="2" type="ORF">ACJMK2_029834</name>
</gene>
<organism evidence="2 3">
    <name type="scientific">Sinanodonta woodiana</name>
    <name type="common">Chinese pond mussel</name>
    <name type="synonym">Anodonta woodiana</name>
    <dbReference type="NCBI Taxonomy" id="1069815"/>
    <lineage>
        <taxon>Eukaryota</taxon>
        <taxon>Metazoa</taxon>
        <taxon>Spiralia</taxon>
        <taxon>Lophotrochozoa</taxon>
        <taxon>Mollusca</taxon>
        <taxon>Bivalvia</taxon>
        <taxon>Autobranchia</taxon>
        <taxon>Heteroconchia</taxon>
        <taxon>Palaeoheterodonta</taxon>
        <taxon>Unionida</taxon>
        <taxon>Unionoidea</taxon>
        <taxon>Unionidae</taxon>
        <taxon>Unioninae</taxon>
        <taxon>Sinanodonta</taxon>
    </lineage>
</organism>